<dbReference type="InterPro" id="IPR032466">
    <property type="entry name" value="Metal_Hydrolase"/>
</dbReference>
<gene>
    <name evidence="8" type="ORF">NEMVEDRAFT_v1g81932</name>
</gene>
<comment type="similarity">
    <text evidence="1">Belongs to the metallo-dependent hydrolases superfamily. TatD-type hydrolase family.</text>
</comment>
<evidence type="ECO:0000313" key="8">
    <source>
        <dbReference type="EMBL" id="EDO48973.1"/>
    </source>
</evidence>
<keyword evidence="3 7" id="KW-0479">Metal-binding</keyword>
<dbReference type="HOGENOM" id="CLU_031506_1_0_1"/>
<dbReference type="SUPFAM" id="SSF51556">
    <property type="entry name" value="Metallo-dependent hydrolases"/>
    <property type="match status" value="1"/>
</dbReference>
<dbReference type="CDD" id="cd01310">
    <property type="entry name" value="TatD_DNAse"/>
    <property type="match status" value="1"/>
</dbReference>
<name>A7RI60_NEMVE</name>
<evidence type="ECO:0000256" key="7">
    <source>
        <dbReference type="PIRSR" id="PIRSR005902-1"/>
    </source>
</evidence>
<protein>
    <recommendedName>
        <fullName evidence="5">Deoxyribonuclease TATDN1</fullName>
    </recommendedName>
</protein>
<dbReference type="KEGG" id="nve:5521352"/>
<evidence type="ECO:0000256" key="2">
    <source>
        <dbReference type="ARBA" id="ARBA00022722"/>
    </source>
</evidence>
<keyword evidence="9" id="KW-1185">Reference proteome</keyword>
<dbReference type="Pfam" id="PF01026">
    <property type="entry name" value="TatD_DNase"/>
    <property type="match status" value="1"/>
</dbReference>
<dbReference type="Proteomes" id="UP000001593">
    <property type="component" value="Unassembled WGS sequence"/>
</dbReference>
<evidence type="ECO:0000256" key="6">
    <source>
        <dbReference type="ARBA" id="ARBA00045223"/>
    </source>
</evidence>
<dbReference type="AlphaFoldDB" id="A7RI60"/>
<accession>A7RI60</accession>
<dbReference type="Gene3D" id="3.20.20.140">
    <property type="entry name" value="Metal-dependent hydrolases"/>
    <property type="match status" value="1"/>
</dbReference>
<feature type="binding site" evidence="7">
    <location>
        <position position="164"/>
    </location>
    <ligand>
        <name>a divalent metal cation</name>
        <dbReference type="ChEBI" id="CHEBI:60240"/>
        <label>2</label>
    </ligand>
</feature>
<keyword evidence="2" id="KW-0540">Nuclease</keyword>
<evidence type="ECO:0000256" key="3">
    <source>
        <dbReference type="ARBA" id="ARBA00022723"/>
    </source>
</evidence>
<dbReference type="GO" id="GO:0008296">
    <property type="term" value="F:3'-5'-DNA exonuclease activity"/>
    <property type="evidence" value="ECO:0000318"/>
    <property type="project" value="GO_Central"/>
</dbReference>
<dbReference type="GO" id="GO:0046872">
    <property type="term" value="F:metal ion binding"/>
    <property type="evidence" value="ECO:0007669"/>
    <property type="project" value="UniProtKB-KW"/>
</dbReference>
<dbReference type="PIRSF" id="PIRSF005902">
    <property type="entry name" value="DNase_TatD"/>
    <property type="match status" value="1"/>
</dbReference>
<dbReference type="PhylomeDB" id="A7RI60"/>
<dbReference type="OrthoDB" id="6079689at2759"/>
<dbReference type="InterPro" id="IPR001130">
    <property type="entry name" value="TatD-like"/>
</dbReference>
<feature type="binding site" evidence="7">
    <location>
        <position position="139"/>
    </location>
    <ligand>
        <name>a divalent metal cation</name>
        <dbReference type="ChEBI" id="CHEBI:60240"/>
        <label>2</label>
    </ligand>
</feature>
<dbReference type="PANTHER" id="PTHR10060">
    <property type="entry name" value="TATD FAMILY DEOXYRIBONUCLEASE"/>
    <property type="match status" value="1"/>
</dbReference>
<feature type="non-terminal residue" evidence="8">
    <location>
        <position position="1"/>
    </location>
</feature>
<dbReference type="InterPro" id="IPR050891">
    <property type="entry name" value="TatD-type_Hydrolase"/>
</dbReference>
<dbReference type="InParanoid" id="A7RI60"/>
<evidence type="ECO:0000313" key="9">
    <source>
        <dbReference type="Proteomes" id="UP000001593"/>
    </source>
</evidence>
<dbReference type="EMBL" id="DS469511">
    <property type="protein sequence ID" value="EDO48973.1"/>
    <property type="molecule type" value="Genomic_DNA"/>
</dbReference>
<organism evidence="8 9">
    <name type="scientific">Nematostella vectensis</name>
    <name type="common">Starlet sea anemone</name>
    <dbReference type="NCBI Taxonomy" id="45351"/>
    <lineage>
        <taxon>Eukaryota</taxon>
        <taxon>Metazoa</taxon>
        <taxon>Cnidaria</taxon>
        <taxon>Anthozoa</taxon>
        <taxon>Hexacorallia</taxon>
        <taxon>Actiniaria</taxon>
        <taxon>Edwardsiidae</taxon>
        <taxon>Nematostella</taxon>
    </lineage>
</organism>
<dbReference type="PANTHER" id="PTHR10060:SF15">
    <property type="entry name" value="DEOXYRIBONUCLEASE TATDN1"/>
    <property type="match status" value="1"/>
</dbReference>
<evidence type="ECO:0000256" key="5">
    <source>
        <dbReference type="ARBA" id="ARBA00039767"/>
    </source>
</evidence>
<feature type="binding site" evidence="7">
    <location>
        <position position="212"/>
    </location>
    <ligand>
        <name>a divalent metal cation</name>
        <dbReference type="ChEBI" id="CHEBI:60240"/>
        <label>1</label>
    </ligand>
</feature>
<dbReference type="FunFam" id="3.20.20.140:FF:000040">
    <property type="entry name" value="Putative tatD related deoxyribonuclease"/>
    <property type="match status" value="1"/>
</dbReference>
<reference evidence="8 9" key="1">
    <citation type="journal article" date="2007" name="Science">
        <title>Sea anemone genome reveals ancestral eumetazoan gene repertoire and genomic organization.</title>
        <authorList>
            <person name="Putnam N.H."/>
            <person name="Srivastava M."/>
            <person name="Hellsten U."/>
            <person name="Dirks B."/>
            <person name="Chapman J."/>
            <person name="Salamov A."/>
            <person name="Terry A."/>
            <person name="Shapiro H."/>
            <person name="Lindquist E."/>
            <person name="Kapitonov V.V."/>
            <person name="Jurka J."/>
            <person name="Genikhovich G."/>
            <person name="Grigoriev I.V."/>
            <person name="Lucas S.M."/>
            <person name="Steele R.E."/>
            <person name="Finnerty J.R."/>
            <person name="Technau U."/>
            <person name="Martindale M.Q."/>
            <person name="Rokhsar D.S."/>
        </authorList>
    </citation>
    <scope>NUCLEOTIDE SEQUENCE [LARGE SCALE GENOMIC DNA]</scope>
    <source>
        <strain evidence="9">CH2 X CH6</strain>
    </source>
</reference>
<dbReference type="eggNOG" id="KOG3020">
    <property type="taxonomic scope" value="Eukaryota"/>
</dbReference>
<keyword evidence="4" id="KW-0378">Hydrolase</keyword>
<evidence type="ECO:0000256" key="4">
    <source>
        <dbReference type="ARBA" id="ARBA00022801"/>
    </source>
</evidence>
<dbReference type="STRING" id="45351.A7RI60"/>
<feature type="binding site" evidence="7">
    <location>
        <position position="102"/>
    </location>
    <ligand>
        <name>a divalent metal cation</name>
        <dbReference type="ChEBI" id="CHEBI:60240"/>
        <label>1</label>
    </ligand>
</feature>
<dbReference type="OMA" id="YGGSQKH"/>
<evidence type="ECO:0000256" key="1">
    <source>
        <dbReference type="ARBA" id="ARBA00009275"/>
    </source>
</evidence>
<comment type="function">
    <text evidence="6">Deoxyribonuclease which catalyzes (in vitro) the decatenation of kinetoplast DNA, which are circular DNA catenated to each other, producing linear DNA molecules. Plays an important role in chromosomal segregation and cell cycle progression during eye development probably via its DNA decatenation activity.</text>
</comment>
<sequence>LTDPVFRGRYHGKQAHHDDFEDVLQRAFNVGLQKMIITSGNYSESEKALKLAKEQESFFSTVGCHPTRCTEFESKGSNPDEYLNKLLSLAQDNKEKVVAVGECGLDFDRLHFCPKEIQLKYFEKQFDIMEALKLPVFLHSRNAHKEFIDIIKRNRDRFVGGVAHCFTGTKEESEDYLDQGLYIGITGCSLKTQDNIDVMKTIPSDRLLIETDAPWCEIRPTHAGFKYIQTKFDCKKKERWEKGFCVKSRNEPAHIVQVLEVVAASRGENIQELADTIYANTDKLFFGSR</sequence>
<proteinExistence type="inferred from homology"/>